<dbReference type="InterPro" id="IPR002885">
    <property type="entry name" value="PPR_rpt"/>
</dbReference>
<feature type="repeat" description="PPR" evidence="2">
    <location>
        <begin position="998"/>
        <end position="1032"/>
    </location>
</feature>
<evidence type="ECO:0000313" key="7">
    <source>
        <dbReference type="Proteomes" id="UP000326396"/>
    </source>
</evidence>
<accession>A0A5N6NC06</accession>
<organism evidence="6 7">
    <name type="scientific">Mikania micrantha</name>
    <name type="common">bitter vine</name>
    <dbReference type="NCBI Taxonomy" id="192012"/>
    <lineage>
        <taxon>Eukaryota</taxon>
        <taxon>Viridiplantae</taxon>
        <taxon>Streptophyta</taxon>
        <taxon>Embryophyta</taxon>
        <taxon>Tracheophyta</taxon>
        <taxon>Spermatophyta</taxon>
        <taxon>Magnoliopsida</taxon>
        <taxon>eudicotyledons</taxon>
        <taxon>Gunneridae</taxon>
        <taxon>Pentapetalae</taxon>
        <taxon>asterids</taxon>
        <taxon>campanulids</taxon>
        <taxon>Asterales</taxon>
        <taxon>Asteraceae</taxon>
        <taxon>Asteroideae</taxon>
        <taxon>Heliantheae alliance</taxon>
        <taxon>Eupatorieae</taxon>
        <taxon>Mikania</taxon>
    </lineage>
</organism>
<feature type="repeat" description="PPR" evidence="2">
    <location>
        <begin position="788"/>
        <end position="822"/>
    </location>
</feature>
<protein>
    <recommendedName>
        <fullName evidence="5">C2 NT-type domain-containing protein</fullName>
    </recommendedName>
</protein>
<dbReference type="Gene3D" id="1.25.40.10">
    <property type="entry name" value="Tetratricopeptide repeat domain"/>
    <property type="match status" value="3"/>
</dbReference>
<dbReference type="AlphaFoldDB" id="A0A5N6NC06"/>
<feature type="coiled-coil region" evidence="3">
    <location>
        <begin position="561"/>
        <end position="602"/>
    </location>
</feature>
<feature type="domain" description="C2 NT-type" evidence="5">
    <location>
        <begin position="6"/>
        <end position="141"/>
    </location>
</feature>
<comment type="caution">
    <text evidence="6">The sequence shown here is derived from an EMBL/GenBank/DDBJ whole genome shotgun (WGS) entry which is preliminary data.</text>
</comment>
<dbReference type="Pfam" id="PF13041">
    <property type="entry name" value="PPR_2"/>
    <property type="match status" value="1"/>
</dbReference>
<feature type="region of interest" description="Disordered" evidence="4">
    <location>
        <begin position="142"/>
        <end position="183"/>
    </location>
</feature>
<dbReference type="EMBL" id="SZYD01000012">
    <property type="protein sequence ID" value="KAD4584863.1"/>
    <property type="molecule type" value="Genomic_DNA"/>
</dbReference>
<dbReference type="Pfam" id="PF01535">
    <property type="entry name" value="PPR"/>
    <property type="match status" value="1"/>
</dbReference>
<dbReference type="PANTHER" id="PTHR34452:SF14">
    <property type="entry name" value="MYOSIN HEAVY CHAIN, MUSCLE"/>
    <property type="match status" value="1"/>
</dbReference>
<dbReference type="InterPro" id="IPR019448">
    <property type="entry name" value="NT-C2"/>
</dbReference>
<dbReference type="Proteomes" id="UP000326396">
    <property type="component" value="Linkage Group LG2"/>
</dbReference>
<evidence type="ECO:0000313" key="6">
    <source>
        <dbReference type="EMBL" id="KAD4584863.1"/>
    </source>
</evidence>
<dbReference type="PROSITE" id="PS51840">
    <property type="entry name" value="C2_NT"/>
    <property type="match status" value="1"/>
</dbReference>
<dbReference type="PROSITE" id="PS51375">
    <property type="entry name" value="PPR"/>
    <property type="match status" value="7"/>
</dbReference>
<feature type="repeat" description="PPR" evidence="2">
    <location>
        <begin position="963"/>
        <end position="997"/>
    </location>
</feature>
<feature type="repeat" description="PPR" evidence="2">
    <location>
        <begin position="1068"/>
        <end position="1102"/>
    </location>
</feature>
<evidence type="ECO:0000256" key="4">
    <source>
        <dbReference type="SAM" id="MobiDB-lite"/>
    </source>
</evidence>
<sequence>MFKSGRSKGQNSKINVMFQLQFQATQVPKMKGKGLMIALIPAETGKPIAKLERTPVVDGSCTWAEPIYELVKLVKHQKTETYKEKIYYFNVQTGSSKSGFVGEVGVDFANFAETTEPFQLSLPLTTSSSGAILHVFIQKMQRKDESRETDENESLQSESVRSRNQASDCSENGNTNAESKNIVKQRSITDWSLGSLSDRSMADLLNSPEENRSKDEAQTLKSEVTRLERQAELAELELESLRKQISKENRRSQDLSRKIDELEGQCDELNKLKVELVKDFERKMKEKDKEISSLSEDIESIYAELELEKKEKEELKIHIEDVSLDYKFLLQENDDISSKSLTTTKEYELQVKRLEEKIMNQAAEFETHIKRLETELEKQGLDFEDDVQDLMKAKIEQEERIVQAEEALKKSTLTNAATVDKCNQEILLLTDAHRQEIQKLYDQIDQMSLELEGCKKIEENNSEWVREKETLLAEVDSLKKESTSLVSEKNVMIRTLKSELKMLRGDHNERLLVIDNLQKEVSRLDQENRNLLKKSKVACDVTTSKDDENKSILKSGKRCSEQKLLSEISSLDERNKQMENELKEMQEKYSEVSLRFAEVEGERQQLTLHHRTAAPYPTPPPPFTAVRRKPATSTQNHRWHWIKTTNYTTAKCNTNGFRRIEKHLIEHHLNGSSSNFVADETLEKGSIGTSGMYEEDEDHQDNVFSRESFIRSAKNGAAKALKILQQDGPGFDTKSALDSLEIEVSGLLVREVLIGILKNMNYVNRDRCAKLGYKFFVWSGQKENYNHTVNTYHLIMQIFAESEEYKAMWRLVDEMTEKGYPITSRTFNILICSCGEAGVAKKVVERFIKSKSFNFRPFSHCFNAILHSLLAVKQYKLIEWVYQQMLADGHQPDSLTYNIIMYAKYRLGKLGQFHRLLDEMSRNGFPPDFHTFNILLHILGKGDKPAAAVDLLTHMKEVGIQPNILHFTTLIDGLSRAGNMDACKYFFDEMIKYGCEPDVVAYTVMITGYIAAGRLEKAEELFSGMFEEGKIPNVYTYHSMIRGICMAGKFEYACYMLKEMESRGCNPNFLVYSTLVSYLRNAGKFSEAHEVIKQMVEKGRYTHLLHKIRRYQRC</sequence>
<keyword evidence="3" id="KW-0175">Coiled coil</keyword>
<dbReference type="Pfam" id="PF13812">
    <property type="entry name" value="PPR_3"/>
    <property type="match status" value="2"/>
</dbReference>
<dbReference type="OrthoDB" id="185373at2759"/>
<dbReference type="InterPro" id="IPR011990">
    <property type="entry name" value="TPR-like_helical_dom_sf"/>
</dbReference>
<feature type="compositionally biased region" description="Polar residues" evidence="4">
    <location>
        <begin position="154"/>
        <end position="183"/>
    </location>
</feature>
<dbReference type="NCBIfam" id="TIGR00756">
    <property type="entry name" value="PPR"/>
    <property type="match status" value="5"/>
</dbReference>
<dbReference type="Pfam" id="PF10358">
    <property type="entry name" value="NT-C2"/>
    <property type="match status" value="1"/>
</dbReference>
<evidence type="ECO:0000256" key="2">
    <source>
        <dbReference type="PROSITE-ProRule" id="PRU00708"/>
    </source>
</evidence>
<keyword evidence="1" id="KW-0677">Repeat</keyword>
<evidence type="ECO:0000259" key="5">
    <source>
        <dbReference type="PROSITE" id="PS51840"/>
    </source>
</evidence>
<dbReference type="PANTHER" id="PTHR34452">
    <property type="entry name" value="MYOSIN HEAVY CHAIN-RELATED PROTEIN"/>
    <property type="match status" value="1"/>
</dbReference>
<feature type="repeat" description="PPR" evidence="2">
    <location>
        <begin position="893"/>
        <end position="927"/>
    </location>
</feature>
<gene>
    <name evidence="6" type="ORF">E3N88_22464</name>
</gene>
<name>A0A5N6NC06_9ASTR</name>
<proteinExistence type="predicted"/>
<feature type="repeat" description="PPR" evidence="2">
    <location>
        <begin position="928"/>
        <end position="962"/>
    </location>
</feature>
<keyword evidence="7" id="KW-1185">Reference proteome</keyword>
<evidence type="ECO:0000256" key="3">
    <source>
        <dbReference type="SAM" id="Coils"/>
    </source>
</evidence>
<feature type="coiled-coil region" evidence="3">
    <location>
        <begin position="210"/>
        <end position="481"/>
    </location>
</feature>
<feature type="repeat" description="PPR" evidence="2">
    <location>
        <begin position="1033"/>
        <end position="1067"/>
    </location>
</feature>
<evidence type="ECO:0000256" key="1">
    <source>
        <dbReference type="ARBA" id="ARBA00022737"/>
    </source>
</evidence>
<reference evidence="6 7" key="1">
    <citation type="submission" date="2019-05" db="EMBL/GenBank/DDBJ databases">
        <title>Mikania micrantha, genome provides insights into the molecular mechanism of rapid growth.</title>
        <authorList>
            <person name="Liu B."/>
        </authorList>
    </citation>
    <scope>NUCLEOTIDE SEQUENCE [LARGE SCALE GENOMIC DNA]</scope>
    <source>
        <strain evidence="6">NLD-2019</strain>
        <tissue evidence="6">Leaf</tissue>
    </source>
</reference>